<proteinExistence type="predicted"/>
<evidence type="ECO:0000313" key="3">
    <source>
        <dbReference type="WBParaSite" id="L893_g21731.t1"/>
    </source>
</evidence>
<keyword evidence="2" id="KW-1185">Reference proteome</keyword>
<dbReference type="Proteomes" id="UP000095287">
    <property type="component" value="Unplaced"/>
</dbReference>
<sequence length="214" mass="24119">MARNLYGIAYVVSAAVPIPLYSTVIFIVMNLLNAVFNGTIIMIWALAANRFLVIILSSLLTVPSAVYAIIIIFAWSYVTAIFSISVAGLLERTYNPLYFMPTFGPRSSWRVYTKYADAYLGYFSYGSALVIYTVVAVYLIVRRFLLKSIQHNYTKEFIILGQGIFLFFGGILIMLTSTLGVSVFPAVHWYTGTYNVFIIFFSGLFNPLLYLTMN</sequence>
<feature type="transmembrane region" description="Helical" evidence="1">
    <location>
        <begin position="157"/>
        <end position="181"/>
    </location>
</feature>
<keyword evidence="1" id="KW-1133">Transmembrane helix</keyword>
<keyword evidence="1" id="KW-0472">Membrane</keyword>
<organism evidence="2 3">
    <name type="scientific">Steinernema glaseri</name>
    <dbReference type="NCBI Taxonomy" id="37863"/>
    <lineage>
        <taxon>Eukaryota</taxon>
        <taxon>Metazoa</taxon>
        <taxon>Ecdysozoa</taxon>
        <taxon>Nematoda</taxon>
        <taxon>Chromadorea</taxon>
        <taxon>Rhabditida</taxon>
        <taxon>Tylenchina</taxon>
        <taxon>Panagrolaimomorpha</taxon>
        <taxon>Strongyloidoidea</taxon>
        <taxon>Steinernematidae</taxon>
        <taxon>Steinernema</taxon>
    </lineage>
</organism>
<evidence type="ECO:0000313" key="2">
    <source>
        <dbReference type="Proteomes" id="UP000095287"/>
    </source>
</evidence>
<feature type="transmembrane region" description="Helical" evidence="1">
    <location>
        <begin position="122"/>
        <end position="145"/>
    </location>
</feature>
<name>A0A1I7Z121_9BILA</name>
<evidence type="ECO:0000256" key="1">
    <source>
        <dbReference type="SAM" id="Phobius"/>
    </source>
</evidence>
<feature type="transmembrane region" description="Helical" evidence="1">
    <location>
        <begin position="193"/>
        <end position="211"/>
    </location>
</feature>
<accession>A0A1I7Z121</accession>
<feature type="transmembrane region" description="Helical" evidence="1">
    <location>
        <begin position="34"/>
        <end position="53"/>
    </location>
</feature>
<reference evidence="3" key="1">
    <citation type="submission" date="2016-11" db="UniProtKB">
        <authorList>
            <consortium name="WormBaseParasite"/>
        </authorList>
    </citation>
    <scope>IDENTIFICATION</scope>
</reference>
<feature type="transmembrane region" description="Helical" evidence="1">
    <location>
        <begin position="7"/>
        <end position="28"/>
    </location>
</feature>
<protein>
    <submittedName>
        <fullName evidence="3">Serpentine receptor class gamma</fullName>
    </submittedName>
</protein>
<dbReference type="AlphaFoldDB" id="A0A1I7Z121"/>
<dbReference type="WBParaSite" id="L893_g21731.t1">
    <property type="protein sequence ID" value="L893_g21731.t1"/>
    <property type="gene ID" value="L893_g21731"/>
</dbReference>
<keyword evidence="1" id="KW-0812">Transmembrane</keyword>
<feature type="transmembrane region" description="Helical" evidence="1">
    <location>
        <begin position="65"/>
        <end position="90"/>
    </location>
</feature>